<organism evidence="1 2">
    <name type="scientific">Desulfonatronospira thiodismutans ASO3-1</name>
    <dbReference type="NCBI Taxonomy" id="555779"/>
    <lineage>
        <taxon>Bacteria</taxon>
        <taxon>Pseudomonadati</taxon>
        <taxon>Thermodesulfobacteriota</taxon>
        <taxon>Desulfovibrionia</taxon>
        <taxon>Desulfovibrionales</taxon>
        <taxon>Desulfonatronovibrionaceae</taxon>
        <taxon>Desulfonatronospira</taxon>
    </lineage>
</organism>
<keyword evidence="2" id="KW-1185">Reference proteome</keyword>
<dbReference type="Proteomes" id="UP000005496">
    <property type="component" value="Unassembled WGS sequence"/>
</dbReference>
<evidence type="ECO:0000313" key="2">
    <source>
        <dbReference type="Proteomes" id="UP000005496"/>
    </source>
</evidence>
<dbReference type="Gene3D" id="1.25.40.10">
    <property type="entry name" value="Tetratricopeptide repeat domain"/>
    <property type="match status" value="1"/>
</dbReference>
<protein>
    <submittedName>
        <fullName evidence="1">Uncharacterized protein</fullName>
    </submittedName>
</protein>
<comment type="caution">
    <text evidence="1">The sequence shown here is derived from an EMBL/GenBank/DDBJ whole genome shotgun (WGS) entry which is preliminary data.</text>
</comment>
<dbReference type="AlphaFoldDB" id="D6SP72"/>
<dbReference type="eggNOG" id="COG0457">
    <property type="taxonomic scope" value="Bacteria"/>
</dbReference>
<sequence length="263" mass="30655">MKRLLYIIFPVLIFFMLPGCLEQKEDTDDFDQAEYYFSTGQFNQARNLYQQYIDENEHGRKRYQAWNRLLSISVDIYNDIEGGLDILKAMQMEYDGELDTILDINARIAGKYDRLGQPRESRRLWKKNKELAQSGKERKKAALFLSKTGIQLREFERVREDLEKFSDCSGETDAELCSMIHYTRGKSYYLENDLTRAGEVLSRAYSLDAGNEYRSRAGLLLTEVLLDQDKVDQAVDLLKEILDIHPNPKAIEARIEHLSSIRD</sequence>
<dbReference type="InterPro" id="IPR011990">
    <property type="entry name" value="TPR-like_helical_dom_sf"/>
</dbReference>
<dbReference type="RefSeq" id="WP_008869868.1">
    <property type="nucleotide sequence ID" value="NZ_ACJN02000002.1"/>
</dbReference>
<proteinExistence type="predicted"/>
<dbReference type="Pfam" id="PF14559">
    <property type="entry name" value="TPR_19"/>
    <property type="match status" value="1"/>
</dbReference>
<dbReference type="OrthoDB" id="5290562at2"/>
<dbReference type="SUPFAM" id="SSF48452">
    <property type="entry name" value="TPR-like"/>
    <property type="match status" value="1"/>
</dbReference>
<name>D6SP72_9BACT</name>
<accession>D6SP72</accession>
<reference evidence="1" key="1">
    <citation type="submission" date="2010-05" db="EMBL/GenBank/DDBJ databases">
        <title>The draft genome of Desulfonatronospira thiodismutans ASO3-1.</title>
        <authorList>
            <consortium name="US DOE Joint Genome Institute (JGI-PGF)"/>
            <person name="Lucas S."/>
            <person name="Copeland A."/>
            <person name="Lapidus A."/>
            <person name="Cheng J.-F."/>
            <person name="Bruce D."/>
            <person name="Goodwin L."/>
            <person name="Pitluck S."/>
            <person name="Chertkov O."/>
            <person name="Brettin T."/>
            <person name="Detter J.C."/>
            <person name="Han C."/>
            <person name="Land M.L."/>
            <person name="Hauser L."/>
            <person name="Kyrpides N."/>
            <person name="Mikhailova N."/>
            <person name="Muyzer G."/>
            <person name="Woyke T."/>
        </authorList>
    </citation>
    <scope>NUCLEOTIDE SEQUENCE [LARGE SCALE GENOMIC DNA]</scope>
    <source>
        <strain evidence="1">ASO3-1</strain>
    </source>
</reference>
<dbReference type="EMBL" id="ACJN02000002">
    <property type="protein sequence ID" value="EFI34548.1"/>
    <property type="molecule type" value="Genomic_DNA"/>
</dbReference>
<evidence type="ECO:0000313" key="1">
    <source>
        <dbReference type="EMBL" id="EFI34548.1"/>
    </source>
</evidence>
<gene>
    <name evidence="1" type="ORF">Dthio_PD1920</name>
</gene>